<dbReference type="Pfam" id="PF00046">
    <property type="entry name" value="Homeodomain"/>
    <property type="match status" value="1"/>
</dbReference>
<proteinExistence type="predicted"/>
<dbReference type="PROSITE" id="PS50071">
    <property type="entry name" value="HOMEOBOX_2"/>
    <property type="match status" value="1"/>
</dbReference>
<evidence type="ECO:0000256" key="3">
    <source>
        <dbReference type="ARBA" id="ARBA00023155"/>
    </source>
</evidence>
<evidence type="ECO:0000313" key="9">
    <source>
        <dbReference type="EMBL" id="CAG5095456.1"/>
    </source>
</evidence>
<dbReference type="PROSITE" id="PS00027">
    <property type="entry name" value="HOMEOBOX_1"/>
    <property type="match status" value="1"/>
</dbReference>
<evidence type="ECO:0000256" key="1">
    <source>
        <dbReference type="ARBA" id="ARBA00004123"/>
    </source>
</evidence>
<keyword evidence="10" id="KW-1185">Reference proteome</keyword>
<feature type="compositionally biased region" description="Polar residues" evidence="7">
    <location>
        <begin position="70"/>
        <end position="81"/>
    </location>
</feature>
<keyword evidence="2 5" id="KW-0238">DNA-binding</keyword>
<evidence type="ECO:0000313" key="10">
    <source>
        <dbReference type="Proteomes" id="UP001158576"/>
    </source>
</evidence>
<keyword evidence="4 5" id="KW-0539">Nucleus</keyword>
<feature type="domain" description="Homeobox" evidence="8">
    <location>
        <begin position="158"/>
        <end position="218"/>
    </location>
</feature>
<comment type="subcellular location">
    <subcellularLocation>
        <location evidence="1 5 6">Nucleus</location>
    </subcellularLocation>
</comment>
<accession>A0ABN7S972</accession>
<dbReference type="SMART" id="SM00389">
    <property type="entry name" value="HOX"/>
    <property type="match status" value="1"/>
</dbReference>
<dbReference type="Gene3D" id="1.10.10.60">
    <property type="entry name" value="Homeodomain-like"/>
    <property type="match status" value="1"/>
</dbReference>
<dbReference type="Proteomes" id="UP001158576">
    <property type="component" value="Chromosome XSR"/>
</dbReference>
<name>A0ABN7S972_OIKDI</name>
<dbReference type="CDD" id="cd00086">
    <property type="entry name" value="homeodomain"/>
    <property type="match status" value="1"/>
</dbReference>
<feature type="compositionally biased region" description="Polar residues" evidence="7">
    <location>
        <begin position="321"/>
        <end position="332"/>
    </location>
</feature>
<keyword evidence="3 5" id="KW-0371">Homeobox</keyword>
<organism evidence="9 10">
    <name type="scientific">Oikopleura dioica</name>
    <name type="common">Tunicate</name>
    <dbReference type="NCBI Taxonomy" id="34765"/>
    <lineage>
        <taxon>Eukaryota</taxon>
        <taxon>Metazoa</taxon>
        <taxon>Chordata</taxon>
        <taxon>Tunicata</taxon>
        <taxon>Appendicularia</taxon>
        <taxon>Copelata</taxon>
        <taxon>Oikopleuridae</taxon>
        <taxon>Oikopleura</taxon>
    </lineage>
</organism>
<dbReference type="InterPro" id="IPR017970">
    <property type="entry name" value="Homeobox_CS"/>
</dbReference>
<feature type="region of interest" description="Disordered" evidence="7">
    <location>
        <begin position="313"/>
        <end position="343"/>
    </location>
</feature>
<dbReference type="InterPro" id="IPR009057">
    <property type="entry name" value="Homeodomain-like_sf"/>
</dbReference>
<feature type="region of interest" description="Disordered" evidence="7">
    <location>
        <begin position="70"/>
        <end position="165"/>
    </location>
</feature>
<dbReference type="PRINTS" id="PR00024">
    <property type="entry name" value="HOMEOBOX"/>
</dbReference>
<evidence type="ECO:0000256" key="7">
    <source>
        <dbReference type="SAM" id="MobiDB-lite"/>
    </source>
</evidence>
<feature type="DNA-binding region" description="Homeobox" evidence="5">
    <location>
        <begin position="160"/>
        <end position="219"/>
    </location>
</feature>
<dbReference type="SUPFAM" id="SSF46689">
    <property type="entry name" value="Homeodomain-like"/>
    <property type="match status" value="1"/>
</dbReference>
<evidence type="ECO:0000256" key="2">
    <source>
        <dbReference type="ARBA" id="ARBA00023125"/>
    </source>
</evidence>
<evidence type="ECO:0000256" key="6">
    <source>
        <dbReference type="RuleBase" id="RU000682"/>
    </source>
</evidence>
<feature type="compositionally biased region" description="Basic and acidic residues" evidence="7">
    <location>
        <begin position="113"/>
        <end position="140"/>
    </location>
</feature>
<dbReference type="PANTHER" id="PTHR24340">
    <property type="entry name" value="HOMEOBOX PROTEIN NKX"/>
    <property type="match status" value="1"/>
</dbReference>
<protein>
    <submittedName>
        <fullName evidence="9">Oidioi.mRNA.OKI2018_I69.XSR.g14197.t1.cds</fullName>
    </submittedName>
</protein>
<gene>
    <name evidence="9" type="ORF">OKIOD_LOCUS5755</name>
</gene>
<dbReference type="PANTHER" id="PTHR24340:SF111">
    <property type="entry name" value="HOMEOBOX DOMAIN-CONTAINING PROTEIN"/>
    <property type="match status" value="1"/>
</dbReference>
<dbReference type="InterPro" id="IPR020479">
    <property type="entry name" value="HD_metazoa"/>
</dbReference>
<evidence type="ECO:0000256" key="4">
    <source>
        <dbReference type="ARBA" id="ARBA00023242"/>
    </source>
</evidence>
<sequence length="370" mass="39113">MFSAGAAGAAAAAAAAAAAGTLGISGHPFTVKDLISGQGDRDSSLYSMGFYNNYAPSSYPNGAYENFPTSLSFESPTPSSTFGGGENGTNTENGTAPSTSPKIQEMTLLNETTKTEAEGVESESTKQERLSENGDDKDTEGNQSGRDSGDDSESQTPRNRRKPRVLFSQAQVFELERRFKQQRYLSAPERDQLAQMLNLTSQQVKIWFQNKRYKMKRLQQDKHLELTTQGMCPGSYPLGLFGTSRPPGFPTSTGGYPTPYGTVNPYQYPYGAAAASAAAYGGASPSRGGLSSYPGYPQYGASAYASPLASLPTAATTPTSQESTVSSALQPGSSESTTTTSPDFAASESVCFEPSSASTNQVYKYGALCS</sequence>
<dbReference type="InterPro" id="IPR050394">
    <property type="entry name" value="Homeobox_NK-like"/>
</dbReference>
<dbReference type="InterPro" id="IPR001356">
    <property type="entry name" value="HD"/>
</dbReference>
<evidence type="ECO:0000259" key="8">
    <source>
        <dbReference type="PROSITE" id="PS50071"/>
    </source>
</evidence>
<evidence type="ECO:0000256" key="5">
    <source>
        <dbReference type="PROSITE-ProRule" id="PRU00108"/>
    </source>
</evidence>
<dbReference type="EMBL" id="OU015569">
    <property type="protein sequence ID" value="CAG5095456.1"/>
    <property type="molecule type" value="Genomic_DNA"/>
</dbReference>
<feature type="compositionally biased region" description="Polar residues" evidence="7">
    <location>
        <begin position="96"/>
        <end position="112"/>
    </location>
</feature>
<reference evidence="9 10" key="1">
    <citation type="submission" date="2021-04" db="EMBL/GenBank/DDBJ databases">
        <authorList>
            <person name="Bliznina A."/>
        </authorList>
    </citation>
    <scope>NUCLEOTIDE SEQUENCE [LARGE SCALE GENOMIC DNA]</scope>
</reference>